<keyword evidence="1" id="KW-1133">Transmembrane helix</keyword>
<dbReference type="FunFam" id="3.90.550.50:FF:000026">
    <property type="entry name" value="Glycoprotein-N-acetylgalactosamine 3-beta-galactosyltransferase 1"/>
    <property type="match status" value="1"/>
</dbReference>
<proteinExistence type="predicted"/>
<feature type="transmembrane region" description="Helical" evidence="1">
    <location>
        <begin position="45"/>
        <end position="64"/>
    </location>
</feature>
<dbReference type="EMBL" id="DF973190">
    <property type="protein sequence ID" value="GAU18951.1"/>
    <property type="molecule type" value="Genomic_DNA"/>
</dbReference>
<sequence>MAIVTQPVKTIISSYRDHDKNSRLSPLSPCRHGSRQWRKIRTGSLAVAIAALLMFTTAWLSLVFSDATTCCFHRIKDWEGRHHFFPWNKCTPLHLSKVTTPPVFQLVTMKDHLQNGSSVIEQGGLSVQQIVFGIAGSSQLWKRRKEYIRLWWRPNDMRGHVWLEEKVVEEHGDEFLPPTMISGDISYFRYTNPIGHPSGLRISRIIKESFRLGLSDVRWFVLCDDDTIFNVNNLVDVLSKYNSSEMIYIGSPSESHSANTYFSHSMAYGGGGIAISHPLAKALYEILDECIERYPGLYGSDDRLHACITELGIPLTREHGFHQWDIKGDAHGLLSSHPIAPFVSIHHVEAVNPFYPGLSSLDSLKLFTKAMRAEPKSFLQRSICYDHSQHLTFSVSLGYAIQVLPNIVFPRELERSERTYSAWNGISQRNEFDFDARDPHKSVCKKPIRFFLKDTAREGNVSWGSYVRSKDKDDFKRKLFCFPNSPPLLNVRKIQVVAQPLSKNWHLIQLFGCPRCHVVSVASKAKVARKCSKSPLDNVGIGKGPFSSVY</sequence>
<evidence type="ECO:0000313" key="3">
    <source>
        <dbReference type="Proteomes" id="UP000242715"/>
    </source>
</evidence>
<dbReference type="Pfam" id="PF04646">
    <property type="entry name" value="DUF604"/>
    <property type="match status" value="1"/>
</dbReference>
<dbReference type="Gene3D" id="3.90.550.50">
    <property type="match status" value="1"/>
</dbReference>
<keyword evidence="1" id="KW-0812">Transmembrane</keyword>
<gene>
    <name evidence="2" type="ORF">TSUD_229420</name>
</gene>
<keyword evidence="3" id="KW-1185">Reference proteome</keyword>
<dbReference type="AlphaFoldDB" id="A0A2Z6LRA4"/>
<dbReference type="OrthoDB" id="421979at2759"/>
<name>A0A2Z6LRA4_TRISU</name>
<reference evidence="3" key="1">
    <citation type="journal article" date="2017" name="Front. Plant Sci.">
        <title>Climate Clever Clovers: New Paradigm to Reduce the Environmental Footprint of Ruminants by Breeding Low Methanogenic Forages Utilizing Haplotype Variation.</title>
        <authorList>
            <person name="Kaur P."/>
            <person name="Appels R."/>
            <person name="Bayer P.E."/>
            <person name="Keeble-Gagnere G."/>
            <person name="Wang J."/>
            <person name="Hirakawa H."/>
            <person name="Shirasawa K."/>
            <person name="Vercoe P."/>
            <person name="Stefanova K."/>
            <person name="Durmic Z."/>
            <person name="Nichols P."/>
            <person name="Revell C."/>
            <person name="Isobe S.N."/>
            <person name="Edwards D."/>
            <person name="Erskine W."/>
        </authorList>
    </citation>
    <scope>NUCLEOTIDE SEQUENCE [LARGE SCALE GENOMIC DNA]</scope>
    <source>
        <strain evidence="3">cv. Daliak</strain>
    </source>
</reference>
<evidence type="ECO:0000256" key="1">
    <source>
        <dbReference type="SAM" id="Phobius"/>
    </source>
</evidence>
<dbReference type="PANTHER" id="PTHR10811">
    <property type="entry name" value="FRINGE-RELATED"/>
    <property type="match status" value="1"/>
</dbReference>
<protein>
    <submittedName>
        <fullName evidence="2">Uncharacterized protein</fullName>
    </submittedName>
</protein>
<accession>A0A2Z6LRA4</accession>
<dbReference type="Proteomes" id="UP000242715">
    <property type="component" value="Unassembled WGS sequence"/>
</dbReference>
<organism evidence="2 3">
    <name type="scientific">Trifolium subterraneum</name>
    <name type="common">Subterranean clover</name>
    <dbReference type="NCBI Taxonomy" id="3900"/>
    <lineage>
        <taxon>Eukaryota</taxon>
        <taxon>Viridiplantae</taxon>
        <taxon>Streptophyta</taxon>
        <taxon>Embryophyta</taxon>
        <taxon>Tracheophyta</taxon>
        <taxon>Spermatophyta</taxon>
        <taxon>Magnoliopsida</taxon>
        <taxon>eudicotyledons</taxon>
        <taxon>Gunneridae</taxon>
        <taxon>Pentapetalae</taxon>
        <taxon>rosids</taxon>
        <taxon>fabids</taxon>
        <taxon>Fabales</taxon>
        <taxon>Fabaceae</taxon>
        <taxon>Papilionoideae</taxon>
        <taxon>50 kb inversion clade</taxon>
        <taxon>NPAAA clade</taxon>
        <taxon>Hologalegina</taxon>
        <taxon>IRL clade</taxon>
        <taxon>Trifolieae</taxon>
        <taxon>Trifolium</taxon>
    </lineage>
</organism>
<evidence type="ECO:0000313" key="2">
    <source>
        <dbReference type="EMBL" id="GAU18951.1"/>
    </source>
</evidence>
<dbReference type="InterPro" id="IPR006740">
    <property type="entry name" value="DUF604"/>
</dbReference>
<keyword evidence="1" id="KW-0472">Membrane</keyword>